<dbReference type="Proteomes" id="UP000012960">
    <property type="component" value="Unplaced"/>
</dbReference>
<name>A0A804KX82_MUSAM</name>
<reference evidence="2" key="1">
    <citation type="submission" date="2021-05" db="UniProtKB">
        <authorList>
            <consortium name="EnsemblPlants"/>
        </authorList>
    </citation>
    <scope>IDENTIFICATION</scope>
    <source>
        <strain evidence="2">subsp. malaccensis</strain>
    </source>
</reference>
<evidence type="ECO:0000313" key="3">
    <source>
        <dbReference type="Proteomes" id="UP000012960"/>
    </source>
</evidence>
<dbReference type="Gramene" id="Ma10_t17220.1">
    <property type="protein sequence ID" value="Ma10_p17220.1"/>
    <property type="gene ID" value="Ma10_g17220"/>
</dbReference>
<dbReference type="EnsemblPlants" id="Ma10_t17220.1">
    <property type="protein sequence ID" value="Ma10_p17220.1"/>
    <property type="gene ID" value="Ma10_g17220"/>
</dbReference>
<dbReference type="InParanoid" id="A0A804KX82"/>
<evidence type="ECO:0000313" key="2">
    <source>
        <dbReference type="EnsemblPlants" id="Ma10_p17220.1"/>
    </source>
</evidence>
<feature type="region of interest" description="Disordered" evidence="1">
    <location>
        <begin position="29"/>
        <end position="76"/>
    </location>
</feature>
<accession>A0A804KX82</accession>
<organism evidence="2 3">
    <name type="scientific">Musa acuminata subsp. malaccensis</name>
    <name type="common">Wild banana</name>
    <name type="synonym">Musa malaccensis</name>
    <dbReference type="NCBI Taxonomy" id="214687"/>
    <lineage>
        <taxon>Eukaryota</taxon>
        <taxon>Viridiplantae</taxon>
        <taxon>Streptophyta</taxon>
        <taxon>Embryophyta</taxon>
        <taxon>Tracheophyta</taxon>
        <taxon>Spermatophyta</taxon>
        <taxon>Magnoliopsida</taxon>
        <taxon>Liliopsida</taxon>
        <taxon>Zingiberales</taxon>
        <taxon>Musaceae</taxon>
        <taxon>Musa</taxon>
    </lineage>
</organism>
<dbReference type="AlphaFoldDB" id="A0A804KX82"/>
<protein>
    <submittedName>
        <fullName evidence="2">Uncharacterized protein</fullName>
    </submittedName>
</protein>
<evidence type="ECO:0000256" key="1">
    <source>
        <dbReference type="SAM" id="MobiDB-lite"/>
    </source>
</evidence>
<proteinExistence type="predicted"/>
<keyword evidence="3" id="KW-1185">Reference proteome</keyword>
<sequence>MGAAEVSIAADPECDLRPMDSSIADRVLQTPPLSLLPSPPKTGRKPASSPRERWLLSPQLSLSPSSSSSSSLSLLY</sequence>
<feature type="compositionally biased region" description="Low complexity" evidence="1">
    <location>
        <begin position="55"/>
        <end position="76"/>
    </location>
</feature>